<comment type="caution">
    <text evidence="2">The sequence shown here is derived from an EMBL/GenBank/DDBJ whole genome shotgun (WGS) entry which is preliminary data.</text>
</comment>
<evidence type="ECO:0000256" key="1">
    <source>
        <dbReference type="SAM" id="MobiDB-lite"/>
    </source>
</evidence>
<feature type="compositionally biased region" description="Basic and acidic residues" evidence="1">
    <location>
        <begin position="147"/>
        <end position="160"/>
    </location>
</feature>
<proteinExistence type="predicted"/>
<feature type="compositionally biased region" description="Polar residues" evidence="1">
    <location>
        <begin position="1"/>
        <end position="28"/>
    </location>
</feature>
<feature type="region of interest" description="Disordered" evidence="1">
    <location>
        <begin position="175"/>
        <end position="194"/>
    </location>
</feature>
<gene>
    <name evidence="2" type="ORF">A0J61_00379</name>
</gene>
<reference evidence="2 3" key="1">
    <citation type="submission" date="2016-03" db="EMBL/GenBank/DDBJ databases">
        <title>Choanephora cucurbitarum.</title>
        <authorList>
            <person name="Min B."/>
            <person name="Park H."/>
            <person name="Park J.-H."/>
            <person name="Shin H.-D."/>
            <person name="Choi I.-G."/>
        </authorList>
    </citation>
    <scope>NUCLEOTIDE SEQUENCE [LARGE SCALE GENOMIC DNA]</scope>
    <source>
        <strain evidence="2 3">KUS-F28377</strain>
    </source>
</reference>
<protein>
    <submittedName>
        <fullName evidence="2">Uncharacterized protein</fullName>
    </submittedName>
</protein>
<feature type="region of interest" description="Disordered" evidence="1">
    <location>
        <begin position="249"/>
        <end position="276"/>
    </location>
</feature>
<dbReference type="AlphaFoldDB" id="A0A1C7NSH1"/>
<feature type="region of interest" description="Disordered" evidence="1">
    <location>
        <begin position="1"/>
        <end position="58"/>
    </location>
</feature>
<sequence length="511" mass="57198">MATQQAQTRSNFQNEPNPGKSKQTSQTMRNKRRSKSISGSSSNAHQSHSMRRPSAPAMVEIPRLSIASRFMSGEYNKNEVTSSSGSISVSALHNKLSPASSILSTGYVGESTGDSMPGRLTIAEAFMKSSSTLQNTIRSCSVSLMEEQVRSDRKAPESRNSRSSIFDDTFQLGLATSNDQGRKNSRPWGSQDTLVQMDKKKPIYAQFIESEKYATLNRDYSEDDKTAHSDYEDNRENAQLYDKFENYYQNGPTGWEPTEEENSNSESEEKEQTVEKAPSIKTFEKMPEMEESKGIWIGCCFISCNRRSLPKKKEEDIEQQADTKRSKCCVAYFLWPRIPLMRIEGASLTSPVKITETKQNMWFGGSIQFESEWLVNVTVDNRRNHIPTRLSQIQVLAKDALTGLVIGKGTQNDDPSPEKVVLPPNSISTIQLPIRIDYQARDNTDTTFGDMLKSCSPKQSSPSTNSTNLNQREALALHFWITLHFFGLDWTGYKPTVIAAPATGGFACPQS</sequence>
<evidence type="ECO:0000313" key="2">
    <source>
        <dbReference type="EMBL" id="OBZ91576.1"/>
    </source>
</evidence>
<feature type="compositionally biased region" description="Acidic residues" evidence="1">
    <location>
        <begin position="257"/>
        <end position="269"/>
    </location>
</feature>
<evidence type="ECO:0000313" key="3">
    <source>
        <dbReference type="Proteomes" id="UP000093000"/>
    </source>
</evidence>
<keyword evidence="3" id="KW-1185">Reference proteome</keyword>
<feature type="region of interest" description="Disordered" evidence="1">
    <location>
        <begin position="144"/>
        <end position="166"/>
    </location>
</feature>
<name>A0A1C7NSH1_9FUNG</name>
<dbReference type="Proteomes" id="UP000093000">
    <property type="component" value="Unassembled WGS sequence"/>
</dbReference>
<organism evidence="2 3">
    <name type="scientific">Choanephora cucurbitarum</name>
    <dbReference type="NCBI Taxonomy" id="101091"/>
    <lineage>
        <taxon>Eukaryota</taxon>
        <taxon>Fungi</taxon>
        <taxon>Fungi incertae sedis</taxon>
        <taxon>Mucoromycota</taxon>
        <taxon>Mucoromycotina</taxon>
        <taxon>Mucoromycetes</taxon>
        <taxon>Mucorales</taxon>
        <taxon>Mucorineae</taxon>
        <taxon>Choanephoraceae</taxon>
        <taxon>Choanephoroideae</taxon>
        <taxon>Choanephora</taxon>
    </lineage>
</organism>
<dbReference type="EMBL" id="LUGH01000008">
    <property type="protein sequence ID" value="OBZ91576.1"/>
    <property type="molecule type" value="Genomic_DNA"/>
</dbReference>
<feature type="compositionally biased region" description="Low complexity" evidence="1">
    <location>
        <begin position="36"/>
        <end position="47"/>
    </location>
</feature>
<accession>A0A1C7NSH1</accession>
<dbReference type="OrthoDB" id="2271567at2759"/>
<dbReference type="InParanoid" id="A0A1C7NSH1"/>